<comment type="similarity">
    <text evidence="1 2">Belongs to the cytochrome P450 family.</text>
</comment>
<proteinExistence type="inferred from homology"/>
<keyword evidence="2" id="KW-0408">Iron</keyword>
<keyword evidence="2" id="KW-0560">Oxidoreductase</keyword>
<evidence type="ECO:0000313" key="4">
    <source>
        <dbReference type="Proteomes" id="UP001501005"/>
    </source>
</evidence>
<dbReference type="SUPFAM" id="SSF48264">
    <property type="entry name" value="Cytochrome P450"/>
    <property type="match status" value="1"/>
</dbReference>
<dbReference type="InterPro" id="IPR002397">
    <property type="entry name" value="Cyt_P450_B"/>
</dbReference>
<accession>A0ABN1NBQ4</accession>
<dbReference type="InterPro" id="IPR036396">
    <property type="entry name" value="Cyt_P450_sf"/>
</dbReference>
<protein>
    <submittedName>
        <fullName evidence="3">Cytochrome P450</fullName>
    </submittedName>
</protein>
<organism evidence="3 4">
    <name type="scientific">Streptomyces thermoalcalitolerans</name>
    <dbReference type="NCBI Taxonomy" id="65605"/>
    <lineage>
        <taxon>Bacteria</taxon>
        <taxon>Bacillati</taxon>
        <taxon>Actinomycetota</taxon>
        <taxon>Actinomycetes</taxon>
        <taxon>Kitasatosporales</taxon>
        <taxon>Streptomycetaceae</taxon>
        <taxon>Streptomyces</taxon>
    </lineage>
</organism>
<comment type="caution">
    <text evidence="3">The sequence shown here is derived from an EMBL/GenBank/DDBJ whole genome shotgun (WGS) entry which is preliminary data.</text>
</comment>
<dbReference type="PROSITE" id="PS00086">
    <property type="entry name" value="CYTOCHROME_P450"/>
    <property type="match status" value="1"/>
</dbReference>
<evidence type="ECO:0000256" key="2">
    <source>
        <dbReference type="RuleBase" id="RU000461"/>
    </source>
</evidence>
<keyword evidence="2" id="KW-0503">Monooxygenase</keyword>
<reference evidence="3 4" key="1">
    <citation type="journal article" date="2019" name="Int. J. Syst. Evol. Microbiol.">
        <title>The Global Catalogue of Microorganisms (GCM) 10K type strain sequencing project: providing services to taxonomists for standard genome sequencing and annotation.</title>
        <authorList>
            <consortium name="The Broad Institute Genomics Platform"/>
            <consortium name="The Broad Institute Genome Sequencing Center for Infectious Disease"/>
            <person name="Wu L."/>
            <person name="Ma J."/>
        </authorList>
    </citation>
    <scope>NUCLEOTIDE SEQUENCE [LARGE SCALE GENOMIC DNA]</scope>
    <source>
        <strain evidence="3 4">JCM 10673</strain>
    </source>
</reference>
<evidence type="ECO:0000256" key="1">
    <source>
        <dbReference type="ARBA" id="ARBA00010617"/>
    </source>
</evidence>
<dbReference type="Pfam" id="PF00067">
    <property type="entry name" value="p450"/>
    <property type="match status" value="3"/>
</dbReference>
<dbReference type="InterPro" id="IPR017972">
    <property type="entry name" value="Cyt_P450_CS"/>
</dbReference>
<dbReference type="Proteomes" id="UP001501005">
    <property type="component" value="Unassembled WGS sequence"/>
</dbReference>
<dbReference type="EMBL" id="BAAAHG010000001">
    <property type="protein sequence ID" value="GAA0901256.1"/>
    <property type="molecule type" value="Genomic_DNA"/>
</dbReference>
<dbReference type="Gene3D" id="1.10.630.10">
    <property type="entry name" value="Cytochrome P450"/>
    <property type="match status" value="1"/>
</dbReference>
<keyword evidence="4" id="KW-1185">Reference proteome</keyword>
<evidence type="ECO:0000313" key="3">
    <source>
        <dbReference type="EMBL" id="GAA0901256.1"/>
    </source>
</evidence>
<dbReference type="PRINTS" id="PR00359">
    <property type="entry name" value="BP450"/>
</dbReference>
<dbReference type="PANTHER" id="PTHR46696">
    <property type="entry name" value="P450, PUTATIVE (EUROFUNG)-RELATED"/>
    <property type="match status" value="1"/>
</dbReference>
<dbReference type="CDD" id="cd11029">
    <property type="entry name" value="CYP107-like"/>
    <property type="match status" value="1"/>
</dbReference>
<dbReference type="PRINTS" id="PR00385">
    <property type="entry name" value="P450"/>
</dbReference>
<keyword evidence="2" id="KW-0349">Heme</keyword>
<gene>
    <name evidence="3" type="ORF">GCM10009549_01940</name>
</gene>
<name>A0ABN1NBQ4_9ACTN</name>
<sequence length="421" mass="46305">MTVQDVSAHQVPLIRLDPTGSDHHGEAARLRELGPVVRVELPGGVRAWAVTRHQLLVDLVTDPRISKDWNNWNAIRNGEIPDDWPLIGMVKVTNMVTADGAEHHRLRRLVTKTLTPQRVQSLRPRIVEITENLLDALPGHAGEDGAVDLRRHFAYPVPMQVICELVGVPEHERDEMRALVDSIFRTNTTPEEVLNTQRDIYLLLDRLVEARRKEPGDDLTSALIAAREEEPDTLSHEELLGTLWVMVSAGHETTLSLLVNAVRALLTHPDQRALALDGDAEVWSAVVEETLRWDAPIGNFMARYPLEDIEIAGVTIPAGEAILAPYSAVGRDSTHHGPNAHRFDITRPRTRHISFGHGPHICVGAPLARLEANIALPALFARYPDLSLAVDPGDLVPVASMFSNSVQALPVHLGTPNSGGA</sequence>
<dbReference type="PANTHER" id="PTHR46696:SF1">
    <property type="entry name" value="CYTOCHROME P450 YJIB-RELATED"/>
    <property type="match status" value="1"/>
</dbReference>
<dbReference type="RefSeq" id="WP_344045597.1">
    <property type="nucleotide sequence ID" value="NZ_BAAAHG010000001.1"/>
</dbReference>
<keyword evidence="2" id="KW-0479">Metal-binding</keyword>
<dbReference type="InterPro" id="IPR001128">
    <property type="entry name" value="Cyt_P450"/>
</dbReference>